<feature type="chain" id="PRO_5020679458" evidence="1">
    <location>
        <begin position="21"/>
        <end position="470"/>
    </location>
</feature>
<reference evidence="2 3" key="1">
    <citation type="submission" date="2019-02" db="EMBL/GenBank/DDBJ databases">
        <title>Genomic Encyclopedia of Type Strains, Phase IV (KMG-IV): sequencing the most valuable type-strain genomes for metagenomic binning, comparative biology and taxonomic classification.</title>
        <authorList>
            <person name="Goeker M."/>
        </authorList>
    </citation>
    <scope>NUCLEOTIDE SEQUENCE [LARGE SCALE GENOMIC DNA]</scope>
    <source>
        <strain evidence="2 3">DSM 19570</strain>
    </source>
</reference>
<dbReference type="AlphaFoldDB" id="A0A4Q7VV78"/>
<dbReference type="PROSITE" id="PS51257">
    <property type="entry name" value="PROKAR_LIPOPROTEIN"/>
    <property type="match status" value="1"/>
</dbReference>
<evidence type="ECO:0000313" key="2">
    <source>
        <dbReference type="EMBL" id="RZU00572.1"/>
    </source>
</evidence>
<dbReference type="InterPro" id="IPR005152">
    <property type="entry name" value="Lipase_secreted"/>
</dbReference>
<dbReference type="PIRSF" id="PIRSF029171">
    <property type="entry name" value="Esterase_LipA"/>
    <property type="match status" value="1"/>
</dbReference>
<gene>
    <name evidence="2" type="ORF">EV670_1282</name>
</gene>
<proteinExistence type="predicted"/>
<dbReference type="GO" id="GO:0004806">
    <property type="term" value="F:triacylglycerol lipase activity"/>
    <property type="evidence" value="ECO:0007669"/>
    <property type="project" value="InterPro"/>
</dbReference>
<protein>
    <submittedName>
        <fullName evidence="2">Chlorophyllase-like protein</fullName>
    </submittedName>
</protein>
<dbReference type="SUPFAM" id="SSF53474">
    <property type="entry name" value="alpha/beta-Hydrolases"/>
    <property type="match status" value="1"/>
</dbReference>
<dbReference type="InterPro" id="IPR029058">
    <property type="entry name" value="AB_hydrolase_fold"/>
</dbReference>
<name>A0A4Q7VV78_9BURK</name>
<dbReference type="EMBL" id="SHKP01000005">
    <property type="protein sequence ID" value="RZU00572.1"/>
    <property type="molecule type" value="Genomic_DNA"/>
</dbReference>
<keyword evidence="3" id="KW-1185">Reference proteome</keyword>
<dbReference type="Gene3D" id="3.40.50.1820">
    <property type="entry name" value="alpha/beta hydrolase"/>
    <property type="match status" value="1"/>
</dbReference>
<dbReference type="Gene3D" id="1.10.260.160">
    <property type="match status" value="1"/>
</dbReference>
<dbReference type="Proteomes" id="UP000293671">
    <property type="component" value="Unassembled WGS sequence"/>
</dbReference>
<dbReference type="RefSeq" id="WP_130431021.1">
    <property type="nucleotide sequence ID" value="NZ_SHKP01000005.1"/>
</dbReference>
<sequence length="470" mass="48673">MIRLRPLGMAAALSASLLLAACGGDGEDAPPARATIITAQLAGSLTAAQFTAALQGSASGQGLLQIAGAPVCGVDVRYVLYMTRDPAGLPQTASTAALVPNGTDPRCTGGGTGKLPVVVYAHGTTTLRSFNMADVQNNGEASLVAAMFTAQGFIVVAPNYLGYDKSSLQYHPYLNAENQAVDVVDGMRAAFSHLNAASTNKPGAKLFLTGYSQGGHVAMAVHRALERDYAGEFTVTASGPMSGPYNLGKFVTLVNSGPNPGVCDGNPRGINCTVNGGATIFTPMLLTSWQRSYGNVYATATDAYQDPYAATAETLFPTDTPVPDLIAAGKLPADPTFTRLFGTGGLIKEAFRADFFSNTNNGFRKAADLNSLLNFTPKGKVALCYSNADPTVYGFNTTDAQIFFGSKGLLVPALDLRGDLAAINGTLGPAAAQLAGGFQQTYPLPNTSGDHGNAAPFCSAFVRGFFSTLL</sequence>
<evidence type="ECO:0000313" key="3">
    <source>
        <dbReference type="Proteomes" id="UP000293671"/>
    </source>
</evidence>
<comment type="caution">
    <text evidence="2">The sequence shown here is derived from an EMBL/GenBank/DDBJ whole genome shotgun (WGS) entry which is preliminary data.</text>
</comment>
<dbReference type="Pfam" id="PF03583">
    <property type="entry name" value="LIP"/>
    <property type="match status" value="1"/>
</dbReference>
<accession>A0A4Q7VV78</accession>
<feature type="signal peptide" evidence="1">
    <location>
        <begin position="1"/>
        <end position="20"/>
    </location>
</feature>
<keyword evidence="1" id="KW-0732">Signal</keyword>
<dbReference type="PANTHER" id="PTHR34853">
    <property type="match status" value="1"/>
</dbReference>
<evidence type="ECO:0000256" key="1">
    <source>
        <dbReference type="SAM" id="SignalP"/>
    </source>
</evidence>
<dbReference type="PANTHER" id="PTHR34853:SF1">
    <property type="entry name" value="LIPASE 5"/>
    <property type="match status" value="1"/>
</dbReference>
<organism evidence="2 3">
    <name type="scientific">Rivibacter subsaxonicus</name>
    <dbReference type="NCBI Taxonomy" id="457575"/>
    <lineage>
        <taxon>Bacteria</taxon>
        <taxon>Pseudomonadati</taxon>
        <taxon>Pseudomonadota</taxon>
        <taxon>Betaproteobacteria</taxon>
        <taxon>Burkholderiales</taxon>
        <taxon>Rivibacter</taxon>
    </lineage>
</organism>
<dbReference type="OrthoDB" id="9798122at2"/>
<dbReference type="GO" id="GO:0016042">
    <property type="term" value="P:lipid catabolic process"/>
    <property type="evidence" value="ECO:0007669"/>
    <property type="project" value="InterPro"/>
</dbReference>